<protein>
    <submittedName>
        <fullName evidence="1">Spectrin repeat-containing domain protein</fullName>
    </submittedName>
</protein>
<dbReference type="AlphaFoldDB" id="A0A0N4X3P0"/>
<name>A0A0N4X3P0_HAEPC</name>
<reference evidence="1" key="1">
    <citation type="submission" date="2017-02" db="UniProtKB">
        <authorList>
            <consortium name="WormBaseParasite"/>
        </authorList>
    </citation>
    <scope>IDENTIFICATION</scope>
</reference>
<evidence type="ECO:0000313" key="1">
    <source>
        <dbReference type="WBParaSite" id="HPLM_0001898201-mRNA-1"/>
    </source>
</evidence>
<organism evidence="1">
    <name type="scientific">Haemonchus placei</name>
    <name type="common">Barber's pole worm</name>
    <dbReference type="NCBI Taxonomy" id="6290"/>
    <lineage>
        <taxon>Eukaryota</taxon>
        <taxon>Metazoa</taxon>
        <taxon>Ecdysozoa</taxon>
        <taxon>Nematoda</taxon>
        <taxon>Chromadorea</taxon>
        <taxon>Rhabditida</taxon>
        <taxon>Rhabditina</taxon>
        <taxon>Rhabditomorpha</taxon>
        <taxon>Strongyloidea</taxon>
        <taxon>Trichostrongylidae</taxon>
        <taxon>Haemonchus</taxon>
    </lineage>
</organism>
<dbReference type="WBParaSite" id="HPLM_0001898201-mRNA-1">
    <property type="protein sequence ID" value="HPLM_0001898201-mRNA-1"/>
    <property type="gene ID" value="HPLM_0001898201"/>
</dbReference>
<sequence>LLIRYCNKLQHIIQENENFIKTKNILNFDPETSQHLQALALQLHSRLVQETLSAFTASVDSLIESLTDEQEAQAHEHIETAHTILEEAQLAAVDIEARRLSTRDHEHLLYLWQQVV</sequence>
<accession>A0A0N4X3P0</accession>
<proteinExistence type="predicted"/>